<evidence type="ECO:0008006" key="4">
    <source>
        <dbReference type="Google" id="ProtNLM"/>
    </source>
</evidence>
<accession>A0ABD3P7P3</accession>
<evidence type="ECO:0000313" key="3">
    <source>
        <dbReference type="Proteomes" id="UP001516023"/>
    </source>
</evidence>
<gene>
    <name evidence="2" type="ORF">HJC23_000321</name>
</gene>
<reference evidence="2 3" key="1">
    <citation type="journal article" date="2020" name="G3 (Bethesda)">
        <title>Improved Reference Genome for Cyclotella cryptica CCMP332, a Model for Cell Wall Morphogenesis, Salinity Adaptation, and Lipid Production in Diatoms (Bacillariophyta).</title>
        <authorList>
            <person name="Roberts W.R."/>
            <person name="Downey K.M."/>
            <person name="Ruck E.C."/>
            <person name="Traller J.C."/>
            <person name="Alverson A.J."/>
        </authorList>
    </citation>
    <scope>NUCLEOTIDE SEQUENCE [LARGE SCALE GENOMIC DNA]</scope>
    <source>
        <strain evidence="2 3">CCMP332</strain>
    </source>
</reference>
<evidence type="ECO:0000256" key="1">
    <source>
        <dbReference type="SAM" id="MobiDB-lite"/>
    </source>
</evidence>
<comment type="caution">
    <text evidence="2">The sequence shown here is derived from an EMBL/GenBank/DDBJ whole genome shotgun (WGS) entry which is preliminary data.</text>
</comment>
<dbReference type="AlphaFoldDB" id="A0ABD3P7P3"/>
<proteinExistence type="predicted"/>
<dbReference type="Proteomes" id="UP001516023">
    <property type="component" value="Unassembled WGS sequence"/>
</dbReference>
<sequence length="407" mass="44599">MSSREEFAALLRADPESGFHQQQTTVASPVSKASKKPPQAPLRNEQTPLLPPGVPPVSPRQPTARQLVLSDVPQPLPPSRQRHTRASSDFAPATLSDPSHPLIKNSAGLPPPHHNARRNKPPLRAVTVSSGAPGIPPPPPRETSPTKQSRMHRRIKSDIPKRVQFGGITKSDLLKNIIPDPRWGGPMKSMHARKRSASSSGELFEGHHIRSNSSGGFGYGSMAGGGNSAGNIAERHSMHVRTKSDASMASVTMDYAKSSLIKEITQEGRIRFQLPKDNFRILMDCSLEAGNVYKRKLLDDEDSLFVEFHTEDPTPSPDCPCHCTCDRCQRCSAKQKALPPDLFVMAVDANLYRKMMDEVIQSKTMPCGLFFCGHHEDVRYPDIKIAVAIVSLVFVLLFVGTEAFGGD</sequence>
<keyword evidence="3" id="KW-1185">Reference proteome</keyword>
<name>A0ABD3P7P3_9STRA</name>
<dbReference type="EMBL" id="JABMIG020000259">
    <property type="protein sequence ID" value="KAL3783483.1"/>
    <property type="molecule type" value="Genomic_DNA"/>
</dbReference>
<feature type="region of interest" description="Disordered" evidence="1">
    <location>
        <begin position="1"/>
        <end position="155"/>
    </location>
</feature>
<protein>
    <recommendedName>
        <fullName evidence="4">Phospholipid scramblase</fullName>
    </recommendedName>
</protein>
<evidence type="ECO:0000313" key="2">
    <source>
        <dbReference type="EMBL" id="KAL3783483.1"/>
    </source>
</evidence>
<feature type="compositionally biased region" description="Basic and acidic residues" evidence="1">
    <location>
        <begin position="1"/>
        <end position="17"/>
    </location>
</feature>
<organism evidence="2 3">
    <name type="scientific">Cyclotella cryptica</name>
    <dbReference type="NCBI Taxonomy" id="29204"/>
    <lineage>
        <taxon>Eukaryota</taxon>
        <taxon>Sar</taxon>
        <taxon>Stramenopiles</taxon>
        <taxon>Ochrophyta</taxon>
        <taxon>Bacillariophyta</taxon>
        <taxon>Coscinodiscophyceae</taxon>
        <taxon>Thalassiosirophycidae</taxon>
        <taxon>Stephanodiscales</taxon>
        <taxon>Stephanodiscaceae</taxon>
        <taxon>Cyclotella</taxon>
    </lineage>
</organism>
<feature type="compositionally biased region" description="Pro residues" evidence="1">
    <location>
        <begin position="49"/>
        <end position="59"/>
    </location>
</feature>
<feature type="compositionally biased region" description="Polar residues" evidence="1">
    <location>
        <begin position="19"/>
        <end position="28"/>
    </location>
</feature>